<dbReference type="STRING" id="634436.SAMN05216361_3903"/>
<sequence>MKFLVWLALFYSIQVHAETLSKSENLELALILSTSEVVFKSNTFPNVLVIETWEEISECGGLFESCPNARLFVIVSNGDLYEVPALYELPKSKGWKFIDFVEKDNFYLLSVSTTLEHANVSPESRKAWKSKVYTVKISKYDDGAVSLVE</sequence>
<dbReference type="AlphaFoldDB" id="A0A1M5QHX7"/>
<dbReference type="RefSeq" id="WP_073324824.1">
    <property type="nucleotide sequence ID" value="NZ_FQWD01000006.1"/>
</dbReference>
<dbReference type="Proteomes" id="UP000184520">
    <property type="component" value="Unassembled WGS sequence"/>
</dbReference>
<organism evidence="2 3">
    <name type="scientific">Marisediminitalea aggregata</name>
    <dbReference type="NCBI Taxonomy" id="634436"/>
    <lineage>
        <taxon>Bacteria</taxon>
        <taxon>Pseudomonadati</taxon>
        <taxon>Pseudomonadota</taxon>
        <taxon>Gammaproteobacteria</taxon>
        <taxon>Alteromonadales</taxon>
        <taxon>Alteromonadaceae</taxon>
        <taxon>Marisediminitalea</taxon>
    </lineage>
</organism>
<accession>A0A1M5QHX7</accession>
<dbReference type="EMBL" id="FQWD01000006">
    <property type="protein sequence ID" value="SHH13390.1"/>
    <property type="molecule type" value="Genomic_DNA"/>
</dbReference>
<name>A0A1M5QHX7_9ALTE</name>
<feature type="chain" id="PRO_5012590100" evidence="1">
    <location>
        <begin position="18"/>
        <end position="149"/>
    </location>
</feature>
<feature type="signal peptide" evidence="1">
    <location>
        <begin position="1"/>
        <end position="17"/>
    </location>
</feature>
<gene>
    <name evidence="2" type="ORF">SAMN05216361_3903</name>
</gene>
<protein>
    <submittedName>
        <fullName evidence="2">Uncharacterized protein</fullName>
    </submittedName>
</protein>
<proteinExistence type="predicted"/>
<evidence type="ECO:0000313" key="3">
    <source>
        <dbReference type="Proteomes" id="UP000184520"/>
    </source>
</evidence>
<keyword evidence="1" id="KW-0732">Signal</keyword>
<evidence type="ECO:0000256" key="1">
    <source>
        <dbReference type="SAM" id="SignalP"/>
    </source>
</evidence>
<evidence type="ECO:0000313" key="2">
    <source>
        <dbReference type="EMBL" id="SHH13390.1"/>
    </source>
</evidence>
<reference evidence="3" key="1">
    <citation type="submission" date="2016-11" db="EMBL/GenBank/DDBJ databases">
        <authorList>
            <person name="Varghese N."/>
            <person name="Submissions S."/>
        </authorList>
    </citation>
    <scope>NUCLEOTIDE SEQUENCE [LARGE SCALE GENOMIC DNA]</scope>
    <source>
        <strain evidence="3">CGMCC 1.8995</strain>
    </source>
</reference>
<dbReference type="OrthoDB" id="6401383at2"/>
<keyword evidence="3" id="KW-1185">Reference proteome</keyword>